<feature type="domain" description="GyrI-like small molecule binding" evidence="1">
    <location>
        <begin position="14"/>
        <end position="198"/>
    </location>
</feature>
<evidence type="ECO:0000259" key="1">
    <source>
        <dbReference type="Pfam" id="PF06445"/>
    </source>
</evidence>
<proteinExistence type="predicted"/>
<evidence type="ECO:0000313" key="3">
    <source>
        <dbReference type="Proteomes" id="UP000030185"/>
    </source>
</evidence>
<organism evidence="2 3">
    <name type="scientific">Sporocytophaga myxococcoides</name>
    <dbReference type="NCBI Taxonomy" id="153721"/>
    <lineage>
        <taxon>Bacteria</taxon>
        <taxon>Pseudomonadati</taxon>
        <taxon>Bacteroidota</taxon>
        <taxon>Cytophagia</taxon>
        <taxon>Cytophagales</taxon>
        <taxon>Cytophagaceae</taxon>
        <taxon>Sporocytophaga</taxon>
    </lineage>
</organism>
<name>A0A098LI98_9BACT</name>
<gene>
    <name evidence="2" type="ORF">MYP_3438</name>
</gene>
<reference evidence="2 3" key="1">
    <citation type="submission" date="2014-09" db="EMBL/GenBank/DDBJ databases">
        <title>Sporocytophaga myxococcoides PG-01 genome sequencing.</title>
        <authorList>
            <person name="Liu L."/>
            <person name="Gao P.J."/>
            <person name="Chen G.J."/>
            <person name="Wang L.S."/>
        </authorList>
    </citation>
    <scope>NUCLEOTIDE SEQUENCE [LARGE SCALE GENOMIC DNA]</scope>
    <source>
        <strain evidence="2 3">PG-01</strain>
    </source>
</reference>
<evidence type="ECO:0000313" key="2">
    <source>
        <dbReference type="EMBL" id="GAL86209.1"/>
    </source>
</evidence>
<dbReference type="EMBL" id="BBLT01000007">
    <property type="protein sequence ID" value="GAL86209.1"/>
    <property type="molecule type" value="Genomic_DNA"/>
</dbReference>
<dbReference type="InterPro" id="IPR029442">
    <property type="entry name" value="GyrI-like"/>
</dbReference>
<protein>
    <recommendedName>
        <fullName evidence="1">GyrI-like small molecule binding domain-containing protein</fullName>
    </recommendedName>
</protein>
<comment type="caution">
    <text evidence="2">The sequence shown here is derived from an EMBL/GenBank/DDBJ whole genome shotgun (WGS) entry which is preliminary data.</text>
</comment>
<dbReference type="Gene3D" id="3.20.80.10">
    <property type="entry name" value="Regulatory factor, effector binding domain"/>
    <property type="match status" value="1"/>
</dbReference>
<keyword evidence="3" id="KW-1185">Reference proteome</keyword>
<dbReference type="eggNOG" id="COG4832">
    <property type="taxonomic scope" value="Bacteria"/>
</dbReference>
<dbReference type="STRING" id="153721.MYP_3438"/>
<dbReference type="Pfam" id="PF06445">
    <property type="entry name" value="GyrI-like"/>
    <property type="match status" value="1"/>
</dbReference>
<sequence>MTKAYKTYFTAKAKPELIDIEPAQFLSITGIGDPSQKAFSEKIQALYSTAYTLKFTFKAMQKDFKVSKLEGQWWFDENKYRVLSMTETSINVPRDAWEYRLLIRMPDFITEDDVRTATSSVVSKKEILLAKNVELFRMTEGKCVQMLHIGPFSKEVETLKQMEIFMNENNLGKNGLHHEIYLSDFRKTSEDKLKTILREPVKFA</sequence>
<dbReference type="AlphaFoldDB" id="A0A098LI98"/>
<dbReference type="InterPro" id="IPR011256">
    <property type="entry name" value="Reg_factor_effector_dom_sf"/>
</dbReference>
<dbReference type="PIRSF" id="PIRSF031644">
    <property type="entry name" value="UCP031644"/>
    <property type="match status" value="1"/>
</dbReference>
<dbReference type="SUPFAM" id="SSF55136">
    <property type="entry name" value="Probable bacterial effector-binding domain"/>
    <property type="match status" value="1"/>
</dbReference>
<dbReference type="InterPro" id="IPR008319">
    <property type="entry name" value="GyrI-like_CCH_Lin2189-like"/>
</dbReference>
<accession>A0A098LI98</accession>
<dbReference type="Proteomes" id="UP000030185">
    <property type="component" value="Unassembled WGS sequence"/>
</dbReference>